<feature type="region of interest" description="Disordered" evidence="1">
    <location>
        <begin position="1"/>
        <end position="22"/>
    </location>
</feature>
<keyword evidence="3" id="KW-0808">Transferase</keyword>
<name>A0A5C4W5G5_9ACTN</name>
<dbReference type="GO" id="GO:1990189">
    <property type="term" value="F:protein N-terminal-serine acetyltransferase activity"/>
    <property type="evidence" value="ECO:0007669"/>
    <property type="project" value="TreeGrafter"/>
</dbReference>
<proteinExistence type="predicted"/>
<dbReference type="InterPro" id="IPR051908">
    <property type="entry name" value="Ribosomal_N-acetyltransferase"/>
</dbReference>
<dbReference type="Gene3D" id="3.40.630.30">
    <property type="match status" value="1"/>
</dbReference>
<dbReference type="Proteomes" id="UP000313231">
    <property type="component" value="Unassembled WGS sequence"/>
</dbReference>
<dbReference type="OrthoDB" id="9795199at2"/>
<organism evidence="3 4">
    <name type="scientific">Nocardioides albidus</name>
    <dbReference type="NCBI Taxonomy" id="1517589"/>
    <lineage>
        <taxon>Bacteria</taxon>
        <taxon>Bacillati</taxon>
        <taxon>Actinomycetota</taxon>
        <taxon>Actinomycetes</taxon>
        <taxon>Propionibacteriales</taxon>
        <taxon>Nocardioidaceae</taxon>
        <taxon>Nocardioides</taxon>
    </lineage>
</organism>
<reference evidence="3 4" key="1">
    <citation type="journal article" date="2016" name="Int. J. Syst. Evol. Microbiol.">
        <title>Nocardioides albidus sp. nov., an actinobacterium isolated from garden soil.</title>
        <authorList>
            <person name="Singh H."/>
            <person name="Du J."/>
            <person name="Trinh H."/>
            <person name="Won K."/>
            <person name="Yang J.E."/>
            <person name="Yin C."/>
            <person name="Kook M."/>
            <person name="Yi T.H."/>
        </authorList>
    </citation>
    <scope>NUCLEOTIDE SEQUENCE [LARGE SCALE GENOMIC DNA]</scope>
    <source>
        <strain evidence="3 4">CCTCC AB 2015297</strain>
    </source>
</reference>
<dbReference type="GO" id="GO:0008999">
    <property type="term" value="F:protein-N-terminal-alanine acetyltransferase activity"/>
    <property type="evidence" value="ECO:0007669"/>
    <property type="project" value="TreeGrafter"/>
</dbReference>
<feature type="domain" description="N-acetyltransferase" evidence="2">
    <location>
        <begin position="33"/>
        <end position="193"/>
    </location>
</feature>
<dbReference type="PROSITE" id="PS51186">
    <property type="entry name" value="GNAT"/>
    <property type="match status" value="1"/>
</dbReference>
<evidence type="ECO:0000313" key="3">
    <source>
        <dbReference type="EMBL" id="TNM42795.1"/>
    </source>
</evidence>
<dbReference type="AlphaFoldDB" id="A0A5C4W5G5"/>
<dbReference type="Pfam" id="PF13302">
    <property type="entry name" value="Acetyltransf_3"/>
    <property type="match status" value="1"/>
</dbReference>
<dbReference type="EMBL" id="VDMP01000020">
    <property type="protein sequence ID" value="TNM42795.1"/>
    <property type="molecule type" value="Genomic_DNA"/>
</dbReference>
<evidence type="ECO:0000259" key="2">
    <source>
        <dbReference type="PROSITE" id="PS51186"/>
    </source>
</evidence>
<protein>
    <submittedName>
        <fullName evidence="3">GNAT family N-acetyltransferase</fullName>
    </submittedName>
</protein>
<keyword evidence="4" id="KW-1185">Reference proteome</keyword>
<dbReference type="SUPFAM" id="SSF55729">
    <property type="entry name" value="Acyl-CoA N-acyltransferases (Nat)"/>
    <property type="match status" value="1"/>
</dbReference>
<sequence>METDEHGQQVGDPVPGWEPRPWPEPVPLEGRYVRVEPLTSARYADLFAAVCGEGDADLWTYRPIPKPRTLPDLWMHLAGQLDDPAMVTFALVPLEGDAAGTATGLASYLRIEPAHGGIEVGGILLGRLLQRTRAATEAIHLLMRHALDDLGYRRFEWKCDSRNEPSRRAALRLGFVAEGRFRNHMVVQGRNRDTDWFSVTDAEWPAVRAAHERWLDPANFDASGRQRERLGVRGGAGGAVGAGGAL</sequence>
<accession>A0A5C4W5G5</accession>
<gene>
    <name evidence="3" type="ORF">FHP29_07270</name>
</gene>
<dbReference type="InterPro" id="IPR016181">
    <property type="entry name" value="Acyl_CoA_acyltransferase"/>
</dbReference>
<comment type="caution">
    <text evidence="3">The sequence shown here is derived from an EMBL/GenBank/DDBJ whole genome shotgun (WGS) entry which is preliminary data.</text>
</comment>
<dbReference type="PANTHER" id="PTHR43441:SF2">
    <property type="entry name" value="FAMILY ACETYLTRANSFERASE, PUTATIVE (AFU_ORTHOLOGUE AFUA_7G00850)-RELATED"/>
    <property type="match status" value="1"/>
</dbReference>
<evidence type="ECO:0000256" key="1">
    <source>
        <dbReference type="SAM" id="MobiDB-lite"/>
    </source>
</evidence>
<dbReference type="RefSeq" id="WP_139622192.1">
    <property type="nucleotide sequence ID" value="NZ_VDMP01000020.1"/>
</dbReference>
<evidence type="ECO:0000313" key="4">
    <source>
        <dbReference type="Proteomes" id="UP000313231"/>
    </source>
</evidence>
<dbReference type="InterPro" id="IPR000182">
    <property type="entry name" value="GNAT_dom"/>
</dbReference>
<dbReference type="PANTHER" id="PTHR43441">
    <property type="entry name" value="RIBOSOMAL-PROTEIN-SERINE ACETYLTRANSFERASE"/>
    <property type="match status" value="1"/>
</dbReference>